<dbReference type="GeneID" id="20651199"/>
<dbReference type="RefSeq" id="XP_009536919.1">
    <property type="nucleotide sequence ID" value="XM_009538624.1"/>
</dbReference>
<sequence length="116" mass="12472">FNFGTSERCYSVGNCFDDKASSATWTNAPSAAWFAFYDSDDCTGTQYVSKSTPSGQIKFASVRLDNKVSSFMLWEYGTFALKGFVDICEATTLRSANASSNLTSLDSEGSSSNGSV</sequence>
<keyword evidence="2" id="KW-1185">Reference proteome</keyword>
<feature type="non-terminal residue" evidence="1">
    <location>
        <position position="116"/>
    </location>
</feature>
<dbReference type="KEGG" id="psoj:PHYSODRAFT_394924"/>
<evidence type="ECO:0000313" key="2">
    <source>
        <dbReference type="Proteomes" id="UP000002640"/>
    </source>
</evidence>
<dbReference type="EMBL" id="JH159162">
    <property type="protein sequence ID" value="EGZ07353.1"/>
    <property type="molecule type" value="Genomic_DNA"/>
</dbReference>
<dbReference type="InParanoid" id="G5A9S3"/>
<protein>
    <submittedName>
        <fullName evidence="1">Uncharacterized protein</fullName>
    </submittedName>
</protein>
<proteinExistence type="predicted"/>
<feature type="non-terminal residue" evidence="1">
    <location>
        <position position="1"/>
    </location>
</feature>
<dbReference type="Proteomes" id="UP000002640">
    <property type="component" value="Unassembled WGS sequence"/>
</dbReference>
<organism evidence="1 2">
    <name type="scientific">Phytophthora sojae (strain P6497)</name>
    <name type="common">Soybean stem and root rot agent</name>
    <name type="synonym">Phytophthora megasperma f. sp. glycines</name>
    <dbReference type="NCBI Taxonomy" id="1094619"/>
    <lineage>
        <taxon>Eukaryota</taxon>
        <taxon>Sar</taxon>
        <taxon>Stramenopiles</taxon>
        <taxon>Oomycota</taxon>
        <taxon>Peronosporomycetes</taxon>
        <taxon>Peronosporales</taxon>
        <taxon>Peronosporaceae</taxon>
        <taxon>Phytophthora</taxon>
    </lineage>
</organism>
<name>G5A9S3_PHYSP</name>
<accession>G5A9S3</accession>
<gene>
    <name evidence="1" type="ORF">PHYSODRAFT_394924</name>
</gene>
<dbReference type="AlphaFoldDB" id="G5A9S3"/>
<evidence type="ECO:0000313" key="1">
    <source>
        <dbReference type="EMBL" id="EGZ07353.1"/>
    </source>
</evidence>
<reference evidence="1 2" key="1">
    <citation type="journal article" date="2006" name="Science">
        <title>Phytophthora genome sequences uncover evolutionary origins and mechanisms of pathogenesis.</title>
        <authorList>
            <person name="Tyler B.M."/>
            <person name="Tripathy S."/>
            <person name="Zhang X."/>
            <person name="Dehal P."/>
            <person name="Jiang R.H."/>
            <person name="Aerts A."/>
            <person name="Arredondo F.D."/>
            <person name="Baxter L."/>
            <person name="Bensasson D."/>
            <person name="Beynon J.L."/>
            <person name="Chapman J."/>
            <person name="Damasceno C.M."/>
            <person name="Dorrance A.E."/>
            <person name="Dou D."/>
            <person name="Dickerman A.W."/>
            <person name="Dubchak I.L."/>
            <person name="Garbelotto M."/>
            <person name="Gijzen M."/>
            <person name="Gordon S.G."/>
            <person name="Govers F."/>
            <person name="Grunwald N.J."/>
            <person name="Huang W."/>
            <person name="Ivors K.L."/>
            <person name="Jones R.W."/>
            <person name="Kamoun S."/>
            <person name="Krampis K."/>
            <person name="Lamour K.H."/>
            <person name="Lee M.K."/>
            <person name="McDonald W.H."/>
            <person name="Medina M."/>
            <person name="Meijer H.J."/>
            <person name="Nordberg E.K."/>
            <person name="Maclean D.J."/>
            <person name="Ospina-Giraldo M.D."/>
            <person name="Morris P.F."/>
            <person name="Phuntumart V."/>
            <person name="Putnam N.H."/>
            <person name="Rash S."/>
            <person name="Rose J.K."/>
            <person name="Sakihama Y."/>
            <person name="Salamov A.A."/>
            <person name="Savidor A."/>
            <person name="Scheuring C.F."/>
            <person name="Smith B.M."/>
            <person name="Sobral B.W."/>
            <person name="Terry A."/>
            <person name="Torto-Alalibo T.A."/>
            <person name="Win J."/>
            <person name="Xu Z."/>
            <person name="Zhang H."/>
            <person name="Grigoriev I.V."/>
            <person name="Rokhsar D.S."/>
            <person name="Boore J.L."/>
        </authorList>
    </citation>
    <scope>NUCLEOTIDE SEQUENCE [LARGE SCALE GENOMIC DNA]</scope>
    <source>
        <strain evidence="1 2">P6497</strain>
    </source>
</reference>